<dbReference type="RefSeq" id="WP_345557471.1">
    <property type="nucleotide sequence ID" value="NZ_BAABIK010000019.1"/>
</dbReference>
<feature type="domain" description="Thiopeptide-type bacteriocin biosynthesis" evidence="2">
    <location>
        <begin position="6"/>
        <end position="293"/>
    </location>
</feature>
<dbReference type="InterPro" id="IPR023809">
    <property type="entry name" value="Thiopep_bacteriocin_synth_dom"/>
</dbReference>
<feature type="region of interest" description="Disordered" evidence="1">
    <location>
        <begin position="199"/>
        <end position="218"/>
    </location>
</feature>
<comment type="caution">
    <text evidence="3">The sequence shown here is derived from an EMBL/GenBank/DDBJ whole genome shotgun (WGS) entry which is preliminary data.</text>
</comment>
<sequence>MDESDWVSAHAFYHGDLDLLVTEGIAPLAAELASAGALRRWFFLRYWEGGPHARLRLLPERGHRARVERAVLEGLAGYFRARPSREPMRRDRYLHMASYYARRERAEAFETDLRPDNSVALLPYRREYDRYGGACEAVEHHFAESSRIALRLLAGGASSEQRTTAAFAAVLLAWLVAEPDLGRLAARVGTAESAAPRSVDLLGLGGTPPSARRQQRRDQAVGVARGLLPLAAHAGDVPRSGTFVDWTRSAITLRADVERARTGTSGPDPFQVLDTGAHLFCNRIGVLLDSEDEIRGAAAEAVGALAAEQAADGEDDREDRGGVAQPARRVLRE</sequence>
<feature type="region of interest" description="Disordered" evidence="1">
    <location>
        <begin position="307"/>
        <end position="333"/>
    </location>
</feature>
<organism evidence="3 4">
    <name type="scientific">Streptomonospora halophila</name>
    <dbReference type="NCBI Taxonomy" id="427369"/>
    <lineage>
        <taxon>Bacteria</taxon>
        <taxon>Bacillati</taxon>
        <taxon>Actinomycetota</taxon>
        <taxon>Actinomycetes</taxon>
        <taxon>Streptosporangiales</taxon>
        <taxon>Nocardiopsidaceae</taxon>
        <taxon>Streptomonospora</taxon>
    </lineage>
</organism>
<evidence type="ECO:0000256" key="1">
    <source>
        <dbReference type="SAM" id="MobiDB-lite"/>
    </source>
</evidence>
<keyword evidence="4" id="KW-1185">Reference proteome</keyword>
<dbReference type="Pfam" id="PF14028">
    <property type="entry name" value="Lant_dehydr_C"/>
    <property type="match status" value="1"/>
</dbReference>
<gene>
    <name evidence="3" type="ORF">GCM10023224_34770</name>
</gene>
<evidence type="ECO:0000313" key="3">
    <source>
        <dbReference type="EMBL" id="GAA4947955.1"/>
    </source>
</evidence>
<reference evidence="4" key="1">
    <citation type="journal article" date="2019" name="Int. J. Syst. Evol. Microbiol.">
        <title>The Global Catalogue of Microorganisms (GCM) 10K type strain sequencing project: providing services to taxonomists for standard genome sequencing and annotation.</title>
        <authorList>
            <consortium name="The Broad Institute Genomics Platform"/>
            <consortium name="The Broad Institute Genome Sequencing Center for Infectious Disease"/>
            <person name="Wu L."/>
            <person name="Ma J."/>
        </authorList>
    </citation>
    <scope>NUCLEOTIDE SEQUENCE [LARGE SCALE GENOMIC DNA]</scope>
    <source>
        <strain evidence="4">JCM 18123</strain>
    </source>
</reference>
<accession>A0ABP9GNE3</accession>
<evidence type="ECO:0000259" key="2">
    <source>
        <dbReference type="Pfam" id="PF14028"/>
    </source>
</evidence>
<name>A0ABP9GNE3_9ACTN</name>
<dbReference type="Proteomes" id="UP001499993">
    <property type="component" value="Unassembled WGS sequence"/>
</dbReference>
<dbReference type="EMBL" id="BAABIK010000019">
    <property type="protein sequence ID" value="GAA4947955.1"/>
    <property type="molecule type" value="Genomic_DNA"/>
</dbReference>
<evidence type="ECO:0000313" key="4">
    <source>
        <dbReference type="Proteomes" id="UP001499993"/>
    </source>
</evidence>
<protein>
    <recommendedName>
        <fullName evidence="2">Thiopeptide-type bacteriocin biosynthesis domain-containing protein</fullName>
    </recommendedName>
</protein>
<proteinExistence type="predicted"/>